<evidence type="ECO:0000256" key="3">
    <source>
        <dbReference type="ARBA" id="ARBA00022645"/>
    </source>
</evidence>
<dbReference type="PANTHER" id="PTHR32282">
    <property type="entry name" value="BINDING PROTEIN TRANSPEPTIDASE, PUTATIVE-RELATED"/>
    <property type="match status" value="1"/>
</dbReference>
<dbReference type="InterPro" id="IPR050396">
    <property type="entry name" value="Glycosyltr_51/Transpeptidase"/>
</dbReference>
<dbReference type="GO" id="GO:0071555">
    <property type="term" value="P:cell wall organization"/>
    <property type="evidence" value="ECO:0007669"/>
    <property type="project" value="UniProtKB-KW"/>
</dbReference>
<dbReference type="SUPFAM" id="SSF56601">
    <property type="entry name" value="beta-lactamase/transpeptidase-like"/>
    <property type="match status" value="1"/>
</dbReference>
<dbReference type="EMBL" id="CP000839">
    <property type="protein sequence ID" value="ABW32129.1"/>
    <property type="molecule type" value="Genomic_DNA"/>
</dbReference>
<dbReference type="InterPro" id="IPR001460">
    <property type="entry name" value="PCN-bd_Tpept"/>
</dbReference>
<organism evidence="16 18">
    <name type="scientific">Acaryochloris marina (strain MBIC 11017)</name>
    <dbReference type="NCBI Taxonomy" id="329726"/>
    <lineage>
        <taxon>Bacteria</taxon>
        <taxon>Bacillati</taxon>
        <taxon>Cyanobacteriota</taxon>
        <taxon>Cyanophyceae</taxon>
        <taxon>Acaryochloridales</taxon>
        <taxon>Acaryochloridaceae</taxon>
        <taxon>Acaryochloris</taxon>
    </lineage>
</organism>
<dbReference type="GO" id="GO:0009252">
    <property type="term" value="P:peptidoglycan biosynthetic process"/>
    <property type="evidence" value="ECO:0007669"/>
    <property type="project" value="UniProtKB-KW"/>
</dbReference>
<dbReference type="GO" id="GO:0030288">
    <property type="term" value="C:outer membrane-bounded periplasmic space"/>
    <property type="evidence" value="ECO:0007669"/>
    <property type="project" value="TreeGrafter"/>
</dbReference>
<keyword evidence="9" id="KW-0573">Peptidoglycan synthesis</keyword>
<evidence type="ECO:0000256" key="13">
    <source>
        <dbReference type="ARBA" id="ARBA00049902"/>
    </source>
</evidence>
<dbReference type="Proteomes" id="UP000000268">
    <property type="component" value="Plasmid pREB1"/>
</dbReference>
<dbReference type="CAZy" id="GT51">
    <property type="family name" value="Glycosyltransferase Family 51"/>
</dbReference>
<evidence type="ECO:0000256" key="11">
    <source>
        <dbReference type="ARBA" id="ARBA00023316"/>
    </source>
</evidence>
<dbReference type="GO" id="GO:0008955">
    <property type="term" value="F:peptidoglycan glycosyltransferase activity"/>
    <property type="evidence" value="ECO:0007669"/>
    <property type="project" value="UniProtKB-EC"/>
</dbReference>
<evidence type="ECO:0000256" key="6">
    <source>
        <dbReference type="ARBA" id="ARBA00022679"/>
    </source>
</evidence>
<feature type="domain" description="Glycosyl transferase family 51" evidence="15">
    <location>
        <begin position="79"/>
        <end position="254"/>
    </location>
</feature>
<dbReference type="HOGENOM" id="CLU_006354_2_4_3"/>
<gene>
    <name evidence="16" type="ordered locus">AM1_A0090</name>
    <name evidence="17" type="ordered locus">AM1_B0411</name>
</gene>
<dbReference type="FunFam" id="1.10.3810.10:FF:000001">
    <property type="entry name" value="Penicillin-binding protein 1A"/>
    <property type="match status" value="1"/>
</dbReference>
<reference evidence="16" key="1">
    <citation type="submission" date="2007-09" db="EMBL/GenBank/DDBJ databases">
        <authorList>
            <person name="Touchman J."/>
        </authorList>
    </citation>
    <scope>NUCLEOTIDE SEQUENCE</scope>
    <source>
        <strain evidence="16">MBIC11017</strain>
        <plasmid evidence="16">pREB1</plasmid>
        <plasmid evidence="17">pREB2</plasmid>
    </source>
</reference>
<dbReference type="GO" id="GO:0008658">
    <property type="term" value="F:penicillin binding"/>
    <property type="evidence" value="ECO:0007669"/>
    <property type="project" value="InterPro"/>
</dbReference>
<evidence type="ECO:0000256" key="4">
    <source>
        <dbReference type="ARBA" id="ARBA00022670"/>
    </source>
</evidence>
<evidence type="ECO:0000256" key="1">
    <source>
        <dbReference type="ARBA" id="ARBA00007090"/>
    </source>
</evidence>
<comment type="catalytic activity">
    <reaction evidence="13">
        <text>[GlcNAc-(1-&gt;4)-Mur2Ac(oyl-L-Ala-gamma-D-Glu-L-Lys-D-Ala-D-Ala)](n)-di-trans,octa-cis-undecaprenyl diphosphate + beta-D-GlcNAc-(1-&gt;4)-Mur2Ac(oyl-L-Ala-gamma-D-Glu-L-Lys-D-Ala-D-Ala)-di-trans,octa-cis-undecaprenyl diphosphate = [GlcNAc-(1-&gt;4)-Mur2Ac(oyl-L-Ala-gamma-D-Glu-L-Lys-D-Ala-D-Ala)](n+1)-di-trans,octa-cis-undecaprenyl diphosphate + di-trans,octa-cis-undecaprenyl diphosphate + H(+)</text>
        <dbReference type="Rhea" id="RHEA:23708"/>
        <dbReference type="Rhea" id="RHEA-COMP:9602"/>
        <dbReference type="Rhea" id="RHEA-COMP:9603"/>
        <dbReference type="ChEBI" id="CHEBI:15378"/>
        <dbReference type="ChEBI" id="CHEBI:58405"/>
        <dbReference type="ChEBI" id="CHEBI:60033"/>
        <dbReference type="ChEBI" id="CHEBI:78435"/>
        <dbReference type="EC" id="2.4.99.28"/>
    </reaction>
</comment>
<dbReference type="Gene3D" id="1.10.3810.10">
    <property type="entry name" value="Biosynthetic peptidoglycan transglycosylase-like"/>
    <property type="match status" value="1"/>
</dbReference>
<dbReference type="Proteomes" id="UP000000268">
    <property type="component" value="Plasmid pREB2"/>
</dbReference>
<reference evidence="16 18" key="2">
    <citation type="journal article" date="2008" name="Proc. Natl. Acad. Sci. U.S.A.">
        <title>Niche adaptation and genome expansion in the chlorophyll d-producing cyanobacterium Acaryochloris marina.</title>
        <authorList>
            <person name="Swingley W.D."/>
            <person name="Chen M."/>
            <person name="Cheung P.C."/>
            <person name="Conrad A.L."/>
            <person name="Dejesa L.C."/>
            <person name="Hao J."/>
            <person name="Honchak B.M."/>
            <person name="Karbach L.E."/>
            <person name="Kurdoglu A."/>
            <person name="Lahiri S."/>
            <person name="Mastrian S.D."/>
            <person name="Miyashita H."/>
            <person name="Page L."/>
            <person name="Ramakrishna P."/>
            <person name="Satoh S."/>
            <person name="Sattley W.M."/>
            <person name="Shimada Y."/>
            <person name="Taylor H.L."/>
            <person name="Tomo T."/>
            <person name="Tsuchiya T."/>
            <person name="Wang Z.T."/>
            <person name="Raymond J."/>
            <person name="Mimuro M."/>
            <person name="Blankenship R.E."/>
            <person name="Touchman J.W."/>
        </authorList>
    </citation>
    <scope>NUCLEOTIDE SEQUENCE [LARGE SCALE GENOMIC DNA]</scope>
    <source>
        <strain evidence="18">MBIC 11017</strain>
        <strain evidence="16">MBIC11017</strain>
        <strain evidence="16">pREB1</strain>
        <strain evidence="17">pREB2</strain>
        <plasmid>MBIC 11017</plasmid>
        <plasmid evidence="18">Plasmid pREB1</plasmid>
        <plasmid evidence="18">Plasmid pREB2</plasmid>
        <plasmid evidence="16">pREB1</plasmid>
        <plasmid evidence="17">pREB2</plasmid>
    </source>
</reference>
<keyword evidence="6" id="KW-0808">Transferase</keyword>
<comment type="catalytic activity">
    <reaction evidence="12">
        <text>Preferential cleavage: (Ac)2-L-Lys-D-Ala-|-D-Ala. Also transpeptidation of peptidyl-alanyl moieties that are N-acyl substituents of D-alanine.</text>
        <dbReference type="EC" id="3.4.16.4"/>
    </reaction>
</comment>
<evidence type="ECO:0000256" key="2">
    <source>
        <dbReference type="ARBA" id="ARBA00007739"/>
    </source>
</evidence>
<evidence type="ECO:0000259" key="14">
    <source>
        <dbReference type="Pfam" id="PF00905"/>
    </source>
</evidence>
<evidence type="ECO:0000256" key="7">
    <source>
        <dbReference type="ARBA" id="ARBA00022801"/>
    </source>
</evidence>
<dbReference type="InterPro" id="IPR036950">
    <property type="entry name" value="PBP_transglycosylase"/>
</dbReference>
<keyword evidence="7" id="KW-0378">Hydrolase</keyword>
<dbReference type="InterPro" id="IPR012338">
    <property type="entry name" value="Beta-lactam/transpept-like"/>
</dbReference>
<proteinExistence type="inferred from homology"/>
<geneLocation type="plasmid" evidence="16 18">
    <name>pREB1</name>
</geneLocation>
<comment type="similarity">
    <text evidence="1">In the C-terminal section; belongs to the transpeptidase family.</text>
</comment>
<dbReference type="InterPro" id="IPR001264">
    <property type="entry name" value="Glyco_trans_51"/>
</dbReference>
<dbReference type="RefSeq" id="WP_012166600.1">
    <property type="nucleotide sequence ID" value="NC_009926.1"/>
</dbReference>
<dbReference type="SUPFAM" id="SSF53955">
    <property type="entry name" value="Lysozyme-like"/>
    <property type="match status" value="1"/>
</dbReference>
<dbReference type="KEGG" id="amr:AM1_A0090"/>
<dbReference type="EMBL" id="CP000838">
    <property type="protein sequence ID" value="ABW31599.1"/>
    <property type="molecule type" value="Genomic_DNA"/>
</dbReference>
<dbReference type="GO" id="GO:0009002">
    <property type="term" value="F:serine-type D-Ala-D-Ala carboxypeptidase activity"/>
    <property type="evidence" value="ECO:0007669"/>
    <property type="project" value="UniProtKB-EC"/>
</dbReference>
<evidence type="ECO:0000256" key="10">
    <source>
        <dbReference type="ARBA" id="ARBA00023268"/>
    </source>
</evidence>
<dbReference type="Gene3D" id="3.40.710.10">
    <property type="entry name" value="DD-peptidase/beta-lactamase superfamily"/>
    <property type="match status" value="1"/>
</dbReference>
<keyword evidence="8" id="KW-0133">Cell shape</keyword>
<name>A8ZK99_ACAM1</name>
<dbReference type="Pfam" id="PF00912">
    <property type="entry name" value="Transgly"/>
    <property type="match status" value="1"/>
</dbReference>
<keyword evidence="3" id="KW-0121">Carboxypeptidase</keyword>
<dbReference type="AlphaFoldDB" id="A8ZK99"/>
<geneLocation type="plasmid" evidence="17 18">
    <name>pREB2</name>
</geneLocation>
<keyword evidence="4" id="KW-0645">Protease</keyword>
<dbReference type="GO" id="GO:0008360">
    <property type="term" value="P:regulation of cell shape"/>
    <property type="evidence" value="ECO:0007669"/>
    <property type="project" value="UniProtKB-KW"/>
</dbReference>
<evidence type="ECO:0000256" key="9">
    <source>
        <dbReference type="ARBA" id="ARBA00022984"/>
    </source>
</evidence>
<feature type="domain" description="Penicillin-binding protein transpeptidase" evidence="14">
    <location>
        <begin position="343"/>
        <end position="611"/>
    </location>
</feature>
<keyword evidence="11" id="KW-0961">Cell wall biogenesis/degradation</keyword>
<dbReference type="KEGG" id="amr:AM1_B0411"/>
<accession>A8ZK99</accession>
<keyword evidence="16" id="KW-0614">Plasmid</keyword>
<evidence type="ECO:0000313" key="17">
    <source>
        <dbReference type="EMBL" id="ABW32129.1"/>
    </source>
</evidence>
<dbReference type="NCBIfam" id="TIGR02074">
    <property type="entry name" value="PBP_1a_fam"/>
    <property type="match status" value="1"/>
</dbReference>
<comment type="similarity">
    <text evidence="2">In the N-terminal section; belongs to the glycosyltransferase 51 family.</text>
</comment>
<evidence type="ECO:0000256" key="5">
    <source>
        <dbReference type="ARBA" id="ARBA00022676"/>
    </source>
</evidence>
<keyword evidence="18" id="KW-1185">Reference proteome</keyword>
<evidence type="ECO:0000313" key="18">
    <source>
        <dbReference type="Proteomes" id="UP000000268"/>
    </source>
</evidence>
<dbReference type="GO" id="GO:0006508">
    <property type="term" value="P:proteolysis"/>
    <property type="evidence" value="ECO:0007669"/>
    <property type="project" value="UniProtKB-KW"/>
</dbReference>
<evidence type="ECO:0000256" key="12">
    <source>
        <dbReference type="ARBA" id="ARBA00034000"/>
    </source>
</evidence>
<evidence type="ECO:0000259" key="15">
    <source>
        <dbReference type="Pfam" id="PF00912"/>
    </source>
</evidence>
<evidence type="ECO:0000256" key="8">
    <source>
        <dbReference type="ARBA" id="ARBA00022960"/>
    </source>
</evidence>
<dbReference type="PANTHER" id="PTHR32282:SF33">
    <property type="entry name" value="PEPTIDOGLYCAN GLYCOSYLTRANSFERASE"/>
    <property type="match status" value="1"/>
</dbReference>
<protein>
    <submittedName>
        <fullName evidence="16 17">Penicillin-binding protein</fullName>
    </submittedName>
</protein>
<sequence length="636" mass="69234">MSSSATSPQDFSSRSTSTLFLRGIGDATLTTILTLTLLGSAGLAGGLMGVAISYRDLPDVTSLASFSPNETTYIYDINGKLLTGLHEEENRQVVPLAKISPHLKLSVLAIEDSNFYQHDGINPVGILRAAITNYQAGQTVQGASTLSMQLAKNLYLTPERAFSRKLAEAVLALRIEQLLSKDEILQLYLNQVYWGHNTYGVETAARSYFNKSAEDLTLAESAMMAGIIKAPEGYSPFVDLDLAKEQQNIVLGRLEELKWITPAEAEAARAEKITLGEITSYQRSQAPDVTNTVIQELTERFGREALVRGGFRVQTTLDWKMQKIAEETVRRNHQHYAYAADQMALVAVDPRTHFIKAIVGGVDNKKSEFNRATQAYRQPGSAFKPLVYYTAFATGKYTPDSMVKDSPVSFNDGGLQRYKPQNYDRSFQGSMSIRQALAQSRNVPAIVMGQKVGIKNVIDVSRKLGITSPIPNVISLPLGAVDLTPVEMASAYATFANNGWQSKTTAILQVTDPTGKVLINNTPQPKLVLNPWAAAAVNSTLQTVVQSGTGVAAQIGRPAAGKTGTTSSERDVWFVGYVPQLSVAVWAGNDNYARIGSGATGGGWMAPVWREFMSEALKDTPVQYFEPPSKFPKPKG</sequence>
<keyword evidence="5" id="KW-0328">Glycosyltransferase</keyword>
<evidence type="ECO:0000313" key="16">
    <source>
        <dbReference type="EMBL" id="ABW31599.1"/>
    </source>
</evidence>
<keyword evidence="10" id="KW-0511">Multifunctional enzyme</keyword>
<dbReference type="Pfam" id="PF00905">
    <property type="entry name" value="Transpeptidase"/>
    <property type="match status" value="1"/>
</dbReference>
<dbReference type="InterPro" id="IPR023346">
    <property type="entry name" value="Lysozyme-like_dom_sf"/>
</dbReference>